<organism evidence="2 3">
    <name type="scientific">Aequorivita iocasae</name>
    <dbReference type="NCBI Taxonomy" id="2803865"/>
    <lineage>
        <taxon>Bacteria</taxon>
        <taxon>Pseudomonadati</taxon>
        <taxon>Bacteroidota</taxon>
        <taxon>Flavobacteriia</taxon>
        <taxon>Flavobacteriales</taxon>
        <taxon>Flavobacteriaceae</taxon>
        <taxon>Aequorivita</taxon>
    </lineage>
</organism>
<dbReference type="RefSeq" id="WP_202336073.1">
    <property type="nucleotide sequence ID" value="NZ_CP068439.1"/>
</dbReference>
<proteinExistence type="predicted"/>
<dbReference type="InterPro" id="IPR000595">
    <property type="entry name" value="cNMP-bd_dom"/>
</dbReference>
<dbReference type="InterPro" id="IPR018490">
    <property type="entry name" value="cNMP-bd_dom_sf"/>
</dbReference>
<sequence>MTNEKNNTALTPFNNYLLKISGMTNEEVVRLSSELKRQTFQKGELLLKKGAVCKHSFFVEKGLVRSYMLDESGKEHVIQFAPENWFIVDRSSVYFNDASESYIEAIEDTEVVLIGEDFICKANETSQVFRRFNDKLLHNHIRHMQKRINLLLGATAEVRYLSFIEMYPDLLLRVPQWMIASYLGITPESLSRVRKELAHKNFKPN</sequence>
<evidence type="ECO:0000259" key="1">
    <source>
        <dbReference type="PROSITE" id="PS50042"/>
    </source>
</evidence>
<reference evidence="2 3" key="1">
    <citation type="submission" date="2021-01" db="EMBL/GenBank/DDBJ databases">
        <title>Aequorivita sp. strain KX20305, a bacterium isolated from the sediment collected at a cold seep field in South China Sea.</title>
        <authorList>
            <person name="Zhang H."/>
            <person name="Li C."/>
        </authorList>
    </citation>
    <scope>NUCLEOTIDE SEQUENCE [LARGE SCALE GENOMIC DNA]</scope>
    <source>
        <strain evidence="2 3">KX20305</strain>
    </source>
</reference>
<dbReference type="PROSITE" id="PS50042">
    <property type="entry name" value="CNMP_BINDING_3"/>
    <property type="match status" value="1"/>
</dbReference>
<evidence type="ECO:0000313" key="3">
    <source>
        <dbReference type="Proteomes" id="UP000629420"/>
    </source>
</evidence>
<protein>
    <submittedName>
        <fullName evidence="2">Crp/Fnr family transcriptional regulator</fullName>
    </submittedName>
</protein>
<dbReference type="Pfam" id="PF00027">
    <property type="entry name" value="cNMP_binding"/>
    <property type="match status" value="1"/>
</dbReference>
<accession>A0ABX7DQ39</accession>
<dbReference type="CDD" id="cd00038">
    <property type="entry name" value="CAP_ED"/>
    <property type="match status" value="1"/>
</dbReference>
<dbReference type="Proteomes" id="UP000629420">
    <property type="component" value="Chromosome"/>
</dbReference>
<dbReference type="Gene3D" id="2.60.120.10">
    <property type="entry name" value="Jelly Rolls"/>
    <property type="match status" value="1"/>
</dbReference>
<dbReference type="SUPFAM" id="SSF51206">
    <property type="entry name" value="cAMP-binding domain-like"/>
    <property type="match status" value="1"/>
</dbReference>
<feature type="domain" description="Cyclic nucleotide-binding" evidence="1">
    <location>
        <begin position="19"/>
        <end position="114"/>
    </location>
</feature>
<keyword evidence="3" id="KW-1185">Reference proteome</keyword>
<gene>
    <name evidence="2" type="ORF">JK629_13165</name>
</gene>
<dbReference type="EMBL" id="CP068439">
    <property type="protein sequence ID" value="QQX76265.1"/>
    <property type="molecule type" value="Genomic_DNA"/>
</dbReference>
<dbReference type="InterPro" id="IPR014710">
    <property type="entry name" value="RmlC-like_jellyroll"/>
</dbReference>
<evidence type="ECO:0000313" key="2">
    <source>
        <dbReference type="EMBL" id="QQX76265.1"/>
    </source>
</evidence>
<name>A0ABX7DQ39_9FLAO</name>